<evidence type="ECO:0000313" key="7">
    <source>
        <dbReference type="EMBL" id="PHV68103.1"/>
    </source>
</evidence>
<dbReference type="PROSITE" id="PS51168">
    <property type="entry name" value="CHORISMATE_MUT_2"/>
    <property type="match status" value="1"/>
</dbReference>
<dbReference type="PANTHER" id="PTHR38041">
    <property type="entry name" value="CHORISMATE MUTASE"/>
    <property type="match status" value="1"/>
</dbReference>
<dbReference type="AlphaFoldDB" id="A0A2G3PQV5"/>
<dbReference type="Gene3D" id="1.20.59.10">
    <property type="entry name" value="Chorismate mutase"/>
    <property type="match status" value="1"/>
</dbReference>
<dbReference type="SMART" id="SM00830">
    <property type="entry name" value="CM_2"/>
    <property type="match status" value="1"/>
</dbReference>
<feature type="signal peptide" evidence="5">
    <location>
        <begin position="1"/>
        <end position="23"/>
    </location>
</feature>
<proteinExistence type="predicted"/>
<evidence type="ECO:0000259" key="6">
    <source>
        <dbReference type="PROSITE" id="PS51168"/>
    </source>
</evidence>
<sequence>MRAVRVVASFLVMSLAAVCAVLAGPTAHATPVGHDRVVRLVNTIGDRLIVAHEVAQSKWHSGSPINDPVRAATVVQAASDSAAAHGLDRARVAAFFTDQVQAATGVQYAYFSTWTLSDQAQLSIPNPPLSDLRAKLDSISSRLLIDLAGVRSANTSPQLCQLSVVAASGPTAARVIADAGDPAMVPSIVTAMRVAVQHIC</sequence>
<dbReference type="Pfam" id="PF01817">
    <property type="entry name" value="CM_2"/>
    <property type="match status" value="1"/>
</dbReference>
<dbReference type="SUPFAM" id="SSF48600">
    <property type="entry name" value="Chorismate mutase II"/>
    <property type="match status" value="1"/>
</dbReference>
<keyword evidence="3 5" id="KW-0732">Signal</keyword>
<dbReference type="InterPro" id="IPR036263">
    <property type="entry name" value="Chorismate_II_sf"/>
</dbReference>
<protein>
    <recommendedName>
        <fullName evidence="2">chorismate mutase</fullName>
        <ecNumber evidence="2">5.4.99.5</ecNumber>
    </recommendedName>
</protein>
<dbReference type="EC" id="5.4.99.5" evidence="2"/>
<dbReference type="GO" id="GO:0046417">
    <property type="term" value="P:chorismate metabolic process"/>
    <property type="evidence" value="ECO:0007669"/>
    <property type="project" value="InterPro"/>
</dbReference>
<gene>
    <name evidence="7" type="ORF">CSW57_02235</name>
</gene>
<dbReference type="InterPro" id="IPR002701">
    <property type="entry name" value="CM_II_prokaryot"/>
</dbReference>
<accession>A0A2G3PQV5</accession>
<dbReference type="InterPro" id="IPR051331">
    <property type="entry name" value="Chorismate_mutase-related"/>
</dbReference>
<dbReference type="Proteomes" id="UP000225108">
    <property type="component" value="Unassembled WGS sequence"/>
</dbReference>
<dbReference type="InterPro" id="IPR008240">
    <property type="entry name" value="Chorismate_mutase_periplasmic"/>
</dbReference>
<keyword evidence="4" id="KW-0413">Isomerase</keyword>
<feature type="chain" id="PRO_5038947127" description="chorismate mutase" evidence="5">
    <location>
        <begin position="24"/>
        <end position="200"/>
    </location>
</feature>
<evidence type="ECO:0000256" key="1">
    <source>
        <dbReference type="ARBA" id="ARBA00004817"/>
    </source>
</evidence>
<dbReference type="PANTHER" id="PTHR38041:SF2">
    <property type="entry name" value="SECRETED CHORISMATE MUTASE"/>
    <property type="match status" value="1"/>
</dbReference>
<dbReference type="RefSeq" id="WP_099381260.1">
    <property type="nucleotide sequence ID" value="NZ_PEBD01000004.1"/>
</dbReference>
<dbReference type="GO" id="GO:0004106">
    <property type="term" value="F:chorismate mutase activity"/>
    <property type="evidence" value="ECO:0007669"/>
    <property type="project" value="UniProtKB-EC"/>
</dbReference>
<dbReference type="UniPathway" id="UPA00120">
    <property type="reaction ID" value="UER00203"/>
</dbReference>
<evidence type="ECO:0000313" key="8">
    <source>
        <dbReference type="Proteomes" id="UP000225108"/>
    </source>
</evidence>
<organism evidence="7 8">
    <name type="scientific">Williamsia marianensis</name>
    <dbReference type="NCBI Taxonomy" id="85044"/>
    <lineage>
        <taxon>Bacteria</taxon>
        <taxon>Bacillati</taxon>
        <taxon>Actinomycetota</taxon>
        <taxon>Actinomycetes</taxon>
        <taxon>Mycobacteriales</taxon>
        <taxon>Nocardiaceae</taxon>
        <taxon>Williamsia</taxon>
    </lineage>
</organism>
<dbReference type="GO" id="GO:0009697">
    <property type="term" value="P:salicylic acid biosynthetic process"/>
    <property type="evidence" value="ECO:0007669"/>
    <property type="project" value="TreeGrafter"/>
</dbReference>
<comment type="pathway">
    <text evidence="1">Metabolic intermediate biosynthesis; prephenate biosynthesis; prephenate from chorismate: step 1/1.</text>
</comment>
<dbReference type="InterPro" id="IPR036979">
    <property type="entry name" value="CM_dom_sf"/>
</dbReference>
<name>A0A2G3PQV5_WILMA</name>
<evidence type="ECO:0000256" key="2">
    <source>
        <dbReference type="ARBA" id="ARBA00012404"/>
    </source>
</evidence>
<evidence type="ECO:0000256" key="5">
    <source>
        <dbReference type="SAM" id="SignalP"/>
    </source>
</evidence>
<dbReference type="EMBL" id="PEBD01000004">
    <property type="protein sequence ID" value="PHV68103.1"/>
    <property type="molecule type" value="Genomic_DNA"/>
</dbReference>
<reference evidence="7 8" key="1">
    <citation type="submission" date="2017-10" db="EMBL/GenBank/DDBJ databases">
        <title>The draft genome sequence of Williamsia sp. BULT 1.1 isolated from the semi-arid grassland soils from South Africa.</title>
        <authorList>
            <person name="Kabwe M.H."/>
            <person name="Govender N."/>
            <person name="Mutseka Lunga P."/>
            <person name="Vikram S."/>
            <person name="Makhalanyane T.P."/>
        </authorList>
    </citation>
    <scope>NUCLEOTIDE SEQUENCE [LARGE SCALE GENOMIC DNA]</scope>
    <source>
        <strain evidence="7 8">BULT 1.1</strain>
    </source>
</reference>
<dbReference type="NCBIfam" id="TIGR01806">
    <property type="entry name" value="CM_mono2"/>
    <property type="match status" value="1"/>
</dbReference>
<feature type="domain" description="Chorismate mutase" evidence="6">
    <location>
        <begin position="16"/>
        <end position="111"/>
    </location>
</feature>
<evidence type="ECO:0000256" key="3">
    <source>
        <dbReference type="ARBA" id="ARBA00022729"/>
    </source>
</evidence>
<evidence type="ECO:0000256" key="4">
    <source>
        <dbReference type="ARBA" id="ARBA00023235"/>
    </source>
</evidence>
<comment type="caution">
    <text evidence="7">The sequence shown here is derived from an EMBL/GenBank/DDBJ whole genome shotgun (WGS) entry which is preliminary data.</text>
</comment>